<evidence type="ECO:0000259" key="2">
    <source>
        <dbReference type="Pfam" id="PF07859"/>
    </source>
</evidence>
<evidence type="ECO:0000313" key="3">
    <source>
        <dbReference type="EMBL" id="KKA24612.1"/>
    </source>
</evidence>
<proteinExistence type="predicted"/>
<evidence type="ECO:0000313" key="4">
    <source>
        <dbReference type="Proteomes" id="UP000053958"/>
    </source>
</evidence>
<gene>
    <name evidence="3" type="ORF">T310_1359</name>
</gene>
<dbReference type="EMBL" id="LASV01000056">
    <property type="protein sequence ID" value="KKA24612.1"/>
    <property type="molecule type" value="Genomic_DNA"/>
</dbReference>
<dbReference type="GO" id="GO:0004806">
    <property type="term" value="F:triacylglycerol lipase activity"/>
    <property type="evidence" value="ECO:0007669"/>
    <property type="project" value="TreeGrafter"/>
</dbReference>
<dbReference type="GeneID" id="25313710"/>
<dbReference type="STRING" id="1408163.A0A0F4Z266"/>
<dbReference type="RefSeq" id="XP_013331224.1">
    <property type="nucleotide sequence ID" value="XM_013475770.1"/>
</dbReference>
<comment type="caution">
    <text evidence="3">The sequence shown here is derived from an EMBL/GenBank/DDBJ whole genome shotgun (WGS) entry which is preliminary data.</text>
</comment>
<dbReference type="GO" id="GO:0019433">
    <property type="term" value="P:triglyceride catabolic process"/>
    <property type="evidence" value="ECO:0007669"/>
    <property type="project" value="TreeGrafter"/>
</dbReference>
<feature type="domain" description="Alpha/beta hydrolase fold-3" evidence="2">
    <location>
        <begin position="139"/>
        <end position="355"/>
    </location>
</feature>
<organism evidence="3 4">
    <name type="scientific">Rasamsonia emersonii (strain ATCC 16479 / CBS 393.64 / IMI 116815)</name>
    <dbReference type="NCBI Taxonomy" id="1408163"/>
    <lineage>
        <taxon>Eukaryota</taxon>
        <taxon>Fungi</taxon>
        <taxon>Dikarya</taxon>
        <taxon>Ascomycota</taxon>
        <taxon>Pezizomycotina</taxon>
        <taxon>Eurotiomycetes</taxon>
        <taxon>Eurotiomycetidae</taxon>
        <taxon>Eurotiales</taxon>
        <taxon>Trichocomaceae</taxon>
        <taxon>Rasamsonia</taxon>
    </lineage>
</organism>
<reference evidence="3 4" key="1">
    <citation type="submission" date="2015-04" db="EMBL/GenBank/DDBJ databases">
        <authorList>
            <person name="Heijne W.H."/>
            <person name="Fedorova N.D."/>
            <person name="Nierman W.C."/>
            <person name="Vollebregt A.W."/>
            <person name="Zhao Z."/>
            <person name="Wu L."/>
            <person name="Kumar M."/>
            <person name="Stam H."/>
            <person name="van den Berg M.A."/>
            <person name="Pel H.J."/>
        </authorList>
    </citation>
    <scope>NUCLEOTIDE SEQUENCE [LARGE SCALE GENOMIC DNA]</scope>
    <source>
        <strain evidence="3 4">CBS 393.64</strain>
    </source>
</reference>
<dbReference type="Proteomes" id="UP000053958">
    <property type="component" value="Unassembled WGS sequence"/>
</dbReference>
<dbReference type="Gene3D" id="3.40.50.1820">
    <property type="entry name" value="alpha/beta hydrolase"/>
    <property type="match status" value="1"/>
</dbReference>
<dbReference type="Pfam" id="PF07859">
    <property type="entry name" value="Abhydrolase_3"/>
    <property type="match status" value="1"/>
</dbReference>
<dbReference type="GO" id="GO:0004771">
    <property type="term" value="F:sterol ester esterase activity"/>
    <property type="evidence" value="ECO:0007669"/>
    <property type="project" value="TreeGrafter"/>
</dbReference>
<name>A0A0F4Z266_RASE3</name>
<dbReference type="OrthoDB" id="408631at2759"/>
<dbReference type="PANTHER" id="PTHR23025">
    <property type="entry name" value="TRIACYLGLYCEROL LIPASE"/>
    <property type="match status" value="1"/>
</dbReference>
<dbReference type="AlphaFoldDB" id="A0A0F4Z266"/>
<sequence>MAGTETEASHHRQQANTDDERDANGVVDRSLPSSSAPLQSDLTLNAAKFRPSAITPETRAFNRHLQEIEAGTRKWYEVGAAEYRLMRKKGLTPLPAATLLPTASPFSVPSRDPDREIPCRVLRPQPRRGQNHAPVRGLLLHIHGGGWVLNDEASSDVYLQEIADRCGLVCLSVGYRVAPEHPYPAAPNDCFDVASWLIRHARQCFGTDFAFIGGESAGANLAVVTTLRLLRSSVAEHASFRLKGLLLHYGSYTMRWQPGTKLFRRHPTLILDEEMMDHFREAYVPGMKDDELQLTSLDVSPFFADLTGVDLPPALFTVGTEDCLLEDSVFMSARWMMAGKEAVLKIYPGSPHGYILFPPEKHENAKMALQDVKTFVDMQYSLGATLESNTTESGTSCVTCSDSKDC</sequence>
<keyword evidence="4" id="KW-1185">Reference proteome</keyword>
<dbReference type="InterPro" id="IPR029058">
    <property type="entry name" value="AB_hydrolase_fold"/>
</dbReference>
<protein>
    <recommendedName>
        <fullName evidence="2">Alpha/beta hydrolase fold-3 domain-containing protein</fullName>
    </recommendedName>
</protein>
<evidence type="ECO:0000256" key="1">
    <source>
        <dbReference type="SAM" id="MobiDB-lite"/>
    </source>
</evidence>
<dbReference type="SUPFAM" id="SSF53474">
    <property type="entry name" value="alpha/beta-Hydrolases"/>
    <property type="match status" value="1"/>
</dbReference>
<accession>A0A0F4Z266</accession>
<dbReference type="GO" id="GO:0005829">
    <property type="term" value="C:cytosol"/>
    <property type="evidence" value="ECO:0007669"/>
    <property type="project" value="TreeGrafter"/>
</dbReference>
<dbReference type="PANTHER" id="PTHR23025:SF3">
    <property type="entry name" value="HORMONE-SENSITIVE LIPASE"/>
    <property type="match status" value="1"/>
</dbReference>
<dbReference type="InterPro" id="IPR013094">
    <property type="entry name" value="AB_hydrolase_3"/>
</dbReference>
<feature type="region of interest" description="Disordered" evidence="1">
    <location>
        <begin position="1"/>
        <end position="39"/>
    </location>
</feature>